<evidence type="ECO:0000313" key="7">
    <source>
        <dbReference type="EMBL" id="QFU76230.1"/>
    </source>
</evidence>
<reference evidence="7 8" key="1">
    <citation type="submission" date="2019-02" db="EMBL/GenBank/DDBJ databases">
        <authorList>
            <person name="Li S.-H."/>
        </authorList>
    </citation>
    <scope>NUCLEOTIDE SEQUENCE [LARGE SCALE GENOMIC DNA]</scope>
    <source>
        <strain evidence="7 8">IMCC14385</strain>
    </source>
</reference>
<evidence type="ECO:0000259" key="6">
    <source>
        <dbReference type="Pfam" id="PF00535"/>
    </source>
</evidence>
<dbReference type="SUPFAM" id="SSF53448">
    <property type="entry name" value="Nucleotide-diphospho-sugar transferases"/>
    <property type="match status" value="1"/>
</dbReference>
<dbReference type="EMBL" id="CP036422">
    <property type="protein sequence ID" value="QFU76230.1"/>
    <property type="molecule type" value="Genomic_DNA"/>
</dbReference>
<name>A0A5P9NK67_9GAMM</name>
<dbReference type="KEGG" id="halc:EY643_11470"/>
<evidence type="ECO:0000256" key="5">
    <source>
        <dbReference type="ARBA" id="ARBA00023136"/>
    </source>
</evidence>
<dbReference type="InterPro" id="IPR001173">
    <property type="entry name" value="Glyco_trans_2-like"/>
</dbReference>
<evidence type="ECO:0000256" key="2">
    <source>
        <dbReference type="ARBA" id="ARBA00022475"/>
    </source>
</evidence>
<keyword evidence="5" id="KW-0472">Membrane</keyword>
<sequence>MPALSFVLPVLNEAAGLSERLEELRARYPNAELIVVDGGSSDDTLAAAAPHCDRLEHAPKGRASQMNAGALVAGGDYLIFLHADTRPGLDEPGFGSALAALPCWGFCRVRLSGDEWWARVISFFINLRSRATRVATGDQMLFLQRDLFHESGGFDSIPLMEDVAYCKRLRRLASPLMIREPVITSSRRWRERGVLRTVLQMWYLRLAYFIGVSPQRLHRIYYGG</sequence>
<dbReference type="CDD" id="cd02522">
    <property type="entry name" value="GT_2_like_a"/>
    <property type="match status" value="1"/>
</dbReference>
<dbReference type="Gene3D" id="3.90.550.10">
    <property type="entry name" value="Spore Coat Polysaccharide Biosynthesis Protein SpsA, Chain A"/>
    <property type="match status" value="1"/>
</dbReference>
<accession>A0A5P9NK67</accession>
<evidence type="ECO:0000256" key="3">
    <source>
        <dbReference type="ARBA" id="ARBA00022676"/>
    </source>
</evidence>
<evidence type="ECO:0000256" key="1">
    <source>
        <dbReference type="ARBA" id="ARBA00004236"/>
    </source>
</evidence>
<dbReference type="AlphaFoldDB" id="A0A5P9NK67"/>
<dbReference type="OrthoDB" id="5291101at2"/>
<proteinExistence type="predicted"/>
<dbReference type="GO" id="GO:0005886">
    <property type="term" value="C:plasma membrane"/>
    <property type="evidence" value="ECO:0007669"/>
    <property type="project" value="UniProtKB-SubCell"/>
</dbReference>
<keyword evidence="4 7" id="KW-0808">Transferase</keyword>
<comment type="subcellular location">
    <subcellularLocation>
        <location evidence="1">Cell membrane</location>
    </subcellularLocation>
</comment>
<dbReference type="RefSeq" id="WP_152662336.1">
    <property type="nucleotide sequence ID" value="NZ_CP036422.1"/>
</dbReference>
<evidence type="ECO:0000313" key="8">
    <source>
        <dbReference type="Proteomes" id="UP000326287"/>
    </source>
</evidence>
<dbReference type="NCBIfam" id="TIGR04283">
    <property type="entry name" value="glyco_like_mftF"/>
    <property type="match status" value="1"/>
</dbReference>
<keyword evidence="8" id="KW-1185">Reference proteome</keyword>
<dbReference type="GO" id="GO:0016757">
    <property type="term" value="F:glycosyltransferase activity"/>
    <property type="evidence" value="ECO:0007669"/>
    <property type="project" value="UniProtKB-KW"/>
</dbReference>
<dbReference type="Proteomes" id="UP000326287">
    <property type="component" value="Chromosome"/>
</dbReference>
<organism evidence="7 8">
    <name type="scientific">Halioglobus maricola</name>
    <dbReference type="NCBI Taxonomy" id="2601894"/>
    <lineage>
        <taxon>Bacteria</taxon>
        <taxon>Pseudomonadati</taxon>
        <taxon>Pseudomonadota</taxon>
        <taxon>Gammaproteobacteria</taxon>
        <taxon>Cellvibrionales</taxon>
        <taxon>Halieaceae</taxon>
        <taxon>Halioglobus</taxon>
    </lineage>
</organism>
<feature type="domain" description="Glycosyltransferase 2-like" evidence="6">
    <location>
        <begin position="5"/>
        <end position="85"/>
    </location>
</feature>
<dbReference type="PANTHER" id="PTHR43646">
    <property type="entry name" value="GLYCOSYLTRANSFERASE"/>
    <property type="match status" value="1"/>
</dbReference>
<keyword evidence="2" id="KW-1003">Cell membrane</keyword>
<dbReference type="InterPro" id="IPR029044">
    <property type="entry name" value="Nucleotide-diphossugar_trans"/>
</dbReference>
<protein>
    <submittedName>
        <fullName evidence="7">Glycosyltransferase</fullName>
    </submittedName>
</protein>
<dbReference type="InterPro" id="IPR026461">
    <property type="entry name" value="Trfase_2_rSAM/seldom_assoc"/>
</dbReference>
<evidence type="ECO:0000256" key="4">
    <source>
        <dbReference type="ARBA" id="ARBA00022679"/>
    </source>
</evidence>
<dbReference type="Pfam" id="PF00535">
    <property type="entry name" value="Glycos_transf_2"/>
    <property type="match status" value="1"/>
</dbReference>
<keyword evidence="3" id="KW-0328">Glycosyltransferase</keyword>
<gene>
    <name evidence="7" type="ORF">EY643_11470</name>
</gene>
<dbReference type="PANTHER" id="PTHR43646:SF2">
    <property type="entry name" value="GLYCOSYLTRANSFERASE 2-LIKE DOMAIN-CONTAINING PROTEIN"/>
    <property type="match status" value="1"/>
</dbReference>